<protein>
    <recommendedName>
        <fullName evidence="3">F-box domain-containing protein</fullName>
    </recommendedName>
</protein>
<dbReference type="eggNOG" id="KOG2997">
    <property type="taxonomic scope" value="Eukaryota"/>
</dbReference>
<dbReference type="GO" id="GO:0005737">
    <property type="term" value="C:cytoplasm"/>
    <property type="evidence" value="ECO:0007669"/>
    <property type="project" value="TreeGrafter"/>
</dbReference>
<dbReference type="InterPro" id="IPR045464">
    <property type="entry name" value="Hrt3/FBXO9_C"/>
</dbReference>
<dbReference type="InterPro" id="IPR036047">
    <property type="entry name" value="F-box-like_dom_sf"/>
</dbReference>
<organism evidence="4 5">
    <name type="scientific">Tetranychus urticae</name>
    <name type="common">Two-spotted spider mite</name>
    <dbReference type="NCBI Taxonomy" id="32264"/>
    <lineage>
        <taxon>Eukaryota</taxon>
        <taxon>Metazoa</taxon>
        <taxon>Ecdysozoa</taxon>
        <taxon>Arthropoda</taxon>
        <taxon>Chelicerata</taxon>
        <taxon>Arachnida</taxon>
        <taxon>Acari</taxon>
        <taxon>Acariformes</taxon>
        <taxon>Trombidiformes</taxon>
        <taxon>Prostigmata</taxon>
        <taxon>Eleutherengona</taxon>
        <taxon>Raphignathae</taxon>
        <taxon>Tetranychoidea</taxon>
        <taxon>Tetranychidae</taxon>
        <taxon>Tetranychus</taxon>
    </lineage>
</organism>
<evidence type="ECO:0000313" key="4">
    <source>
        <dbReference type="EnsemblMetazoa" id="tetur01g08710.1"/>
    </source>
</evidence>
<dbReference type="OMA" id="QLVWSNY"/>
<dbReference type="Gene3D" id="1.20.1280.50">
    <property type="match status" value="1"/>
</dbReference>
<dbReference type="Pfam" id="PF19270">
    <property type="entry name" value="FBO_C"/>
    <property type="match status" value="1"/>
</dbReference>
<evidence type="ECO:0000256" key="1">
    <source>
        <dbReference type="ARBA" id="ARBA00022786"/>
    </source>
</evidence>
<dbReference type="KEGG" id="tut:107359283"/>
<proteinExistence type="predicted"/>
<dbReference type="PANTHER" id="PTHR12874">
    <property type="entry name" value="F-BOX ONLY PROTEIN 48-RELATED"/>
    <property type="match status" value="1"/>
</dbReference>
<gene>
    <name evidence="4" type="primary">107359283</name>
</gene>
<dbReference type="OrthoDB" id="2117972at2759"/>
<dbReference type="GO" id="GO:0019005">
    <property type="term" value="C:SCF ubiquitin ligase complex"/>
    <property type="evidence" value="ECO:0007669"/>
    <property type="project" value="TreeGrafter"/>
</dbReference>
<feature type="compositionally biased region" description="Basic and acidic residues" evidence="2">
    <location>
        <begin position="60"/>
        <end position="78"/>
    </location>
</feature>
<dbReference type="EMBL" id="CAEY01000457">
    <property type="status" value="NOT_ANNOTATED_CDS"/>
    <property type="molecule type" value="Genomic_DNA"/>
</dbReference>
<sequence>MDTGEANERPTNIRQNMVDPDIGLALDDEVDSLNSPEDAVSIEARLEQFRDNWKKELKLKTTSHDNENDTSVKNKSPRDAAITHSRDYDGKDVSDMERQAAELFEKGSNLEANGKLYDAVACYRRATQLVPDIEARMYFKEKANREQRKLDQENQDTNVDVSIESKEDTKELDFEDEINLVLKFNSLNISDNGKFFICQPSIPTRSTHFSNLPYEVVLYILRWVVSDELDMRSLETFGQVCRGFYIISREPEIWKLACLRMWSAPIIDQEDFSLYNDDWRTMFLEKPRVNVNGIYISKASYVRQGEASFQDVNYRPCYLVEYYRYLRFFPKGVMMMLNTPDDPYQTLPKLRSQNASNLAIIRGHYRIHGSRINAVLKSRTSSVERITFGKRGHKNRPVVSEKDYNISLDIRNVKGSRNNQLVWSSYSVVSKKNNEFESYNTFDIVSLTKFPPFRFSRVKSYGLTSMAPLM</sequence>
<dbReference type="CDD" id="cd22089">
    <property type="entry name" value="F-box_FBXO9"/>
    <property type="match status" value="1"/>
</dbReference>
<dbReference type="Proteomes" id="UP000015104">
    <property type="component" value="Unassembled WGS sequence"/>
</dbReference>
<dbReference type="GO" id="GO:0031146">
    <property type="term" value="P:SCF-dependent proteasomal ubiquitin-dependent protein catabolic process"/>
    <property type="evidence" value="ECO:0007669"/>
    <property type="project" value="TreeGrafter"/>
</dbReference>
<dbReference type="Pfam" id="PF12937">
    <property type="entry name" value="F-box-like"/>
    <property type="match status" value="1"/>
</dbReference>
<dbReference type="AlphaFoldDB" id="T1JRZ6"/>
<accession>T1JRZ6</accession>
<feature type="compositionally biased region" description="Basic and acidic residues" evidence="2">
    <location>
        <begin position="84"/>
        <end position="93"/>
    </location>
</feature>
<reference evidence="5" key="1">
    <citation type="submission" date="2011-08" db="EMBL/GenBank/DDBJ databases">
        <authorList>
            <person name="Rombauts S."/>
        </authorList>
    </citation>
    <scope>NUCLEOTIDE SEQUENCE</scope>
    <source>
        <strain evidence="5">London</strain>
    </source>
</reference>
<dbReference type="SUPFAM" id="SSF81383">
    <property type="entry name" value="F-box domain"/>
    <property type="match status" value="1"/>
</dbReference>
<evidence type="ECO:0000256" key="2">
    <source>
        <dbReference type="SAM" id="MobiDB-lite"/>
    </source>
</evidence>
<dbReference type="InterPro" id="IPR001810">
    <property type="entry name" value="F-box_dom"/>
</dbReference>
<dbReference type="EnsemblMetazoa" id="tetur01g08710.1">
    <property type="protein sequence ID" value="tetur01g08710.1"/>
    <property type="gene ID" value="tetur01g08710"/>
</dbReference>
<dbReference type="PROSITE" id="PS50181">
    <property type="entry name" value="FBOX"/>
    <property type="match status" value="1"/>
</dbReference>
<dbReference type="PANTHER" id="PTHR12874:SF29">
    <property type="entry name" value="F-BOX ONLY PROTEIN 9"/>
    <property type="match status" value="1"/>
</dbReference>
<evidence type="ECO:0000313" key="5">
    <source>
        <dbReference type="Proteomes" id="UP000015104"/>
    </source>
</evidence>
<dbReference type="STRING" id="32264.T1JRZ6"/>
<reference evidence="4" key="2">
    <citation type="submission" date="2015-06" db="UniProtKB">
        <authorList>
            <consortium name="EnsemblMetazoa"/>
        </authorList>
    </citation>
    <scope>IDENTIFICATION</scope>
</reference>
<keyword evidence="5" id="KW-1185">Reference proteome</keyword>
<evidence type="ECO:0000259" key="3">
    <source>
        <dbReference type="PROSITE" id="PS50181"/>
    </source>
</evidence>
<feature type="region of interest" description="Disordered" evidence="2">
    <location>
        <begin position="1"/>
        <end position="20"/>
    </location>
</feature>
<keyword evidence="1" id="KW-0833">Ubl conjugation pathway</keyword>
<name>T1JRZ6_TETUR</name>
<feature type="region of interest" description="Disordered" evidence="2">
    <location>
        <begin position="60"/>
        <end position="93"/>
    </location>
</feature>
<feature type="domain" description="F-box" evidence="3">
    <location>
        <begin position="206"/>
        <end position="257"/>
    </location>
</feature>
<dbReference type="HOGENOM" id="CLU_041758_0_0_1"/>